<feature type="domain" description="Peptidase S9 prolyl oligopeptidase catalytic" evidence="2">
    <location>
        <begin position="664"/>
        <end position="835"/>
    </location>
</feature>
<dbReference type="Gene3D" id="3.40.50.1820">
    <property type="entry name" value="alpha/beta hydrolase"/>
    <property type="match status" value="1"/>
</dbReference>
<dbReference type="PANTHER" id="PTHR42776">
    <property type="entry name" value="SERINE PEPTIDASE S9 FAMILY MEMBER"/>
    <property type="match status" value="1"/>
</dbReference>
<dbReference type="Pfam" id="PF00326">
    <property type="entry name" value="Peptidase_S9"/>
    <property type="match status" value="1"/>
</dbReference>
<gene>
    <name evidence="3" type="ORF">EG346_24880</name>
    <name evidence="4" type="ORF">NCTC13533_03779</name>
</gene>
<evidence type="ECO:0000313" key="5">
    <source>
        <dbReference type="Proteomes" id="UP000255224"/>
    </source>
</evidence>
<dbReference type="GO" id="GO:0006508">
    <property type="term" value="P:proteolysis"/>
    <property type="evidence" value="ECO:0007669"/>
    <property type="project" value="InterPro"/>
</dbReference>
<protein>
    <submittedName>
        <fullName evidence="4">Prolyl oligopeptidase family</fullName>
    </submittedName>
    <submittedName>
        <fullName evidence="3">S9 family peptidase</fullName>
    </submittedName>
</protein>
<reference evidence="4 5" key="1">
    <citation type="submission" date="2018-06" db="EMBL/GenBank/DDBJ databases">
        <authorList>
            <consortium name="Pathogen Informatics"/>
            <person name="Doyle S."/>
        </authorList>
    </citation>
    <scope>NUCLEOTIDE SEQUENCE [LARGE SCALE GENOMIC DNA]</scope>
    <source>
        <strain evidence="4 5">NCTC13533</strain>
    </source>
</reference>
<proteinExistence type="predicted"/>
<dbReference type="Proteomes" id="UP000273270">
    <property type="component" value="Chromosome"/>
</dbReference>
<evidence type="ECO:0000313" key="3">
    <source>
        <dbReference type="EMBL" id="AZA51201.1"/>
    </source>
</evidence>
<dbReference type="GO" id="GO:0004252">
    <property type="term" value="F:serine-type endopeptidase activity"/>
    <property type="evidence" value="ECO:0007669"/>
    <property type="project" value="TreeGrafter"/>
</dbReference>
<reference evidence="6" key="3">
    <citation type="submission" date="2018-11" db="EMBL/GenBank/DDBJ databases">
        <title>Proposal to divide the Flavobacteriaceae and reorganize its genera based on Amino Acid Identity values calculated from whole genome sequences.</title>
        <authorList>
            <person name="Nicholson A.C."/>
            <person name="Gulvik C.A."/>
            <person name="Whitney A.M."/>
            <person name="Humrighouse B.W."/>
            <person name="Bell M."/>
            <person name="Holmes B."/>
            <person name="Steigerwalt A.G."/>
            <person name="Villarma A."/>
            <person name="Sheth M."/>
            <person name="Batra D."/>
            <person name="Pryor J."/>
            <person name="Bernardet J.-F."/>
            <person name="Hugo C."/>
            <person name="Kampfer P."/>
            <person name="Newman J."/>
            <person name="McQuiston J.R."/>
        </authorList>
    </citation>
    <scope>NUCLEOTIDE SEQUENCE [LARGE SCALE GENOMIC DNA]</scope>
    <source>
        <strain evidence="6">G0188</strain>
    </source>
</reference>
<dbReference type="SUPFAM" id="SSF53474">
    <property type="entry name" value="alpha/beta-Hydrolases"/>
    <property type="match status" value="1"/>
</dbReference>
<dbReference type="KEGG" id="ccau:EG346_24880"/>
<dbReference type="InterPro" id="IPR001375">
    <property type="entry name" value="Peptidase_S9_cat"/>
</dbReference>
<dbReference type="InterPro" id="IPR029058">
    <property type="entry name" value="AB_hydrolase_fold"/>
</dbReference>
<organism evidence="4 5">
    <name type="scientific">Chryseobacterium carnipullorum</name>
    <dbReference type="NCBI Taxonomy" id="1124835"/>
    <lineage>
        <taxon>Bacteria</taxon>
        <taxon>Pseudomonadati</taxon>
        <taxon>Bacteroidota</taxon>
        <taxon>Flavobacteriia</taxon>
        <taxon>Flavobacteriales</taxon>
        <taxon>Weeksellaceae</taxon>
        <taxon>Chryseobacterium group</taxon>
        <taxon>Chryseobacterium</taxon>
    </lineage>
</organism>
<evidence type="ECO:0000256" key="1">
    <source>
        <dbReference type="ARBA" id="ARBA00022801"/>
    </source>
</evidence>
<dbReference type="SUPFAM" id="SSF82171">
    <property type="entry name" value="DPP6 N-terminal domain-like"/>
    <property type="match status" value="1"/>
</dbReference>
<name>A0A376E987_CHRCU</name>
<sequence length="851" mass="99349">MMNRNWKNMMKNRENILESNKTVNTIQKILLLLIVFTFLLLPLPLNGQHDLKKLEALAEKAEVPDFLKMSDDGKWVSWLMKYESKSPMYILQNVHDKTQKFERKSIRTSFFMGSEKFAFLSGEQLELINLIDQTIETKDHVKTIDQMKPQSLFLIHYDEHQNNRLEVYGKNGRKIHELENVIRYSTVDEELIVFQKNDQNETDVLRVDTKNKKIIARAFDEVLKVWKGTATEGGYTVFGKDKHEYTLKHCVDGLQIPRNLDLMRSKNYHYVNLDYSSDPDALFIKLIRKIPKEKKLLEFWYGVEKDLTHHIKDMQVEENFLWYPQTGKVIPMDSMFHTEIAIGNSGNFLKIKKDQSFVDKKDDFFMPKRDSLFVWNSRSNEHRFLCVIDERLYVSPDRKWVLTADNNGWNLVNTFTLKTKKQISDPEASPYFKGTELITWVKGNNVWQQNILNGKLERKVTLDGDNVEIINSQHQKITEGLPREIISVPDNNYLFRISKGDLLKSYVEWDHRTIKKIIAETTDKIRNFTYTDNHSNFVWTKENYNEAPSIVFKQKRKKDHIVFTSNAHDKTAEKIRKIQLFYKGATEESLTATLFLPHDYDPGKKYPVVLNIYEKQQKGTSAFLLPTLKNGRGFNARLLLESGYMVLIPDITYADKGSGLSALESIHNVLDELVKIEQVDARRIALTGQSFGGYQTNFIATHSDRFATFISGASVSDIVHTPFSFNYDFGSPDYWRYEYGQMRMGGSFVENKQKYMDNNPLYFASEVKAPILLWTGEKDSNVDREETRSLFVALRKYRKPVIALFYQEEGHSLLQQIAQKDLSVRMLEWLDYFLKGKNGVEWIDKQMKGAL</sequence>
<dbReference type="OrthoDB" id="9812921at2"/>
<reference evidence="3" key="2">
    <citation type="submission" date="2018-11" db="EMBL/GenBank/DDBJ databases">
        <title>Proposal to divide the Flavobacteriaceae and reorganize its genera based on Amino Acid Identity values calculated from whole genome sequences.</title>
        <authorList>
            <person name="Nicholson A.C."/>
            <person name="Gulvik C.A."/>
            <person name="Whitney A.M."/>
            <person name="Humrighouse B.W."/>
            <person name="Bell M."/>
            <person name="Holmes B."/>
            <person name="Steigerwalt A."/>
            <person name="Villarma A."/>
            <person name="Sheth M."/>
            <person name="Batra D."/>
            <person name="Pryor J."/>
            <person name="Bernardet J.-F."/>
            <person name="Hugo C."/>
            <person name="Kampfer P."/>
            <person name="Newman J."/>
            <person name="Mcquiston J.R."/>
        </authorList>
    </citation>
    <scope>NUCLEOTIDE SEQUENCE [LARGE SCALE GENOMIC DNA]</scope>
    <source>
        <strain evidence="3">G0188</strain>
    </source>
</reference>
<accession>A0A376E987</accession>
<dbReference type="AlphaFoldDB" id="A0A376E987"/>
<dbReference type="RefSeq" id="WP_081780172.1">
    <property type="nucleotide sequence ID" value="NZ_CP033920.1"/>
</dbReference>
<evidence type="ECO:0000313" key="4">
    <source>
        <dbReference type="EMBL" id="STD05095.1"/>
    </source>
</evidence>
<accession>A0A3G6ND84</accession>
<keyword evidence="6" id="KW-1185">Reference proteome</keyword>
<evidence type="ECO:0000259" key="2">
    <source>
        <dbReference type="Pfam" id="PF00326"/>
    </source>
</evidence>
<dbReference type="EMBL" id="UFVQ01000003">
    <property type="protein sequence ID" value="STD05095.1"/>
    <property type="molecule type" value="Genomic_DNA"/>
</dbReference>
<dbReference type="PANTHER" id="PTHR42776:SF28">
    <property type="entry name" value="GLUTAMYL ENDOPEPTIDASE, CHLOROPLASTIC-RELATED"/>
    <property type="match status" value="1"/>
</dbReference>
<dbReference type="Proteomes" id="UP000255224">
    <property type="component" value="Unassembled WGS sequence"/>
</dbReference>
<dbReference type="EMBL" id="CP033920">
    <property type="protein sequence ID" value="AZA51201.1"/>
    <property type="molecule type" value="Genomic_DNA"/>
</dbReference>
<evidence type="ECO:0000313" key="6">
    <source>
        <dbReference type="Proteomes" id="UP000273270"/>
    </source>
</evidence>
<keyword evidence="1" id="KW-0378">Hydrolase</keyword>